<name>A0A9J5WJR8_SOLCO</name>
<comment type="caution">
    <text evidence="1">The sequence shown here is derived from an EMBL/GenBank/DDBJ whole genome shotgun (WGS) entry which is preliminary data.</text>
</comment>
<dbReference type="EMBL" id="JACXVP010000011">
    <property type="protein sequence ID" value="KAG5575661.1"/>
    <property type="molecule type" value="Genomic_DNA"/>
</dbReference>
<dbReference type="AlphaFoldDB" id="A0A9J5WJR8"/>
<organism evidence="1 2">
    <name type="scientific">Solanum commersonii</name>
    <name type="common">Commerson's wild potato</name>
    <name type="synonym">Commerson's nightshade</name>
    <dbReference type="NCBI Taxonomy" id="4109"/>
    <lineage>
        <taxon>Eukaryota</taxon>
        <taxon>Viridiplantae</taxon>
        <taxon>Streptophyta</taxon>
        <taxon>Embryophyta</taxon>
        <taxon>Tracheophyta</taxon>
        <taxon>Spermatophyta</taxon>
        <taxon>Magnoliopsida</taxon>
        <taxon>eudicotyledons</taxon>
        <taxon>Gunneridae</taxon>
        <taxon>Pentapetalae</taxon>
        <taxon>asterids</taxon>
        <taxon>lamiids</taxon>
        <taxon>Solanales</taxon>
        <taxon>Solanaceae</taxon>
        <taxon>Solanoideae</taxon>
        <taxon>Solaneae</taxon>
        <taxon>Solanum</taxon>
    </lineage>
</organism>
<reference evidence="1 2" key="1">
    <citation type="submission" date="2020-09" db="EMBL/GenBank/DDBJ databases">
        <title>De no assembly of potato wild relative species, Solanum commersonii.</title>
        <authorList>
            <person name="Cho K."/>
        </authorList>
    </citation>
    <scope>NUCLEOTIDE SEQUENCE [LARGE SCALE GENOMIC DNA]</scope>
    <source>
        <strain evidence="1">LZ3.2</strain>
        <tissue evidence="1">Leaf</tissue>
    </source>
</reference>
<gene>
    <name evidence="1" type="ORF">H5410_055795</name>
</gene>
<evidence type="ECO:0000313" key="1">
    <source>
        <dbReference type="EMBL" id="KAG5575661.1"/>
    </source>
</evidence>
<proteinExistence type="predicted"/>
<keyword evidence="2" id="KW-1185">Reference proteome</keyword>
<accession>A0A9J5WJR8</accession>
<dbReference type="Proteomes" id="UP000824120">
    <property type="component" value="Chromosome 11"/>
</dbReference>
<protein>
    <submittedName>
        <fullName evidence="1">Uncharacterized protein</fullName>
    </submittedName>
</protein>
<evidence type="ECO:0000313" key="2">
    <source>
        <dbReference type="Proteomes" id="UP000824120"/>
    </source>
</evidence>
<sequence length="131" mass="15064">MTQLGPHPSNFKDDLFEIYLSSENVGKHFIISSRSPGRTLLTTPSKSYVVSVVAFSNLCRILVEVFLESHIVIDICLTRFLGMKQVAWYGHLQPHFDVLLSTFIISIHSNDDMEDSRERDKQINVTKLYEF</sequence>
<dbReference type="OrthoDB" id="1325585at2759"/>